<keyword evidence="2" id="KW-1185">Reference proteome</keyword>
<dbReference type="RefSeq" id="XP_017768561.1">
    <property type="nucleotide sequence ID" value="XM_017913072.1"/>
</dbReference>
<name>A0ABM1M1W1_NICVS</name>
<dbReference type="Proteomes" id="UP000695000">
    <property type="component" value="Unplaced"/>
</dbReference>
<reference evidence="3" key="1">
    <citation type="submission" date="2025-08" db="UniProtKB">
        <authorList>
            <consortium name="RefSeq"/>
        </authorList>
    </citation>
    <scope>IDENTIFICATION</scope>
    <source>
        <tissue evidence="3">Whole Larva</tissue>
    </source>
</reference>
<dbReference type="PANTHER" id="PTHR46088">
    <property type="entry name" value="TUBULIN--TYROSINE LIGASE-LIKE PROTEIN 12"/>
    <property type="match status" value="1"/>
</dbReference>
<gene>
    <name evidence="3" type="primary">LOC108556799</name>
</gene>
<feature type="domain" description="Tubulin--tyrosine ligase-like protein 12 SET-like" evidence="1">
    <location>
        <begin position="74"/>
        <end position="251"/>
    </location>
</feature>
<evidence type="ECO:0000259" key="1">
    <source>
        <dbReference type="Pfam" id="PF25556"/>
    </source>
</evidence>
<accession>A0ABM1M1W1</accession>
<evidence type="ECO:0000313" key="2">
    <source>
        <dbReference type="Proteomes" id="UP000695000"/>
    </source>
</evidence>
<dbReference type="PROSITE" id="PS51221">
    <property type="entry name" value="TTL"/>
    <property type="match status" value="1"/>
</dbReference>
<dbReference type="InterPro" id="IPR057954">
    <property type="entry name" value="SET_TTL12"/>
</dbReference>
<dbReference type="PANTHER" id="PTHR46088:SF1">
    <property type="entry name" value="TUBULIN--TYROSINE LIGASE-LIKE PROTEIN 12"/>
    <property type="match status" value="1"/>
</dbReference>
<dbReference type="GeneID" id="108556799"/>
<dbReference type="Gene3D" id="3.30.470.20">
    <property type="entry name" value="ATP-grasp fold, B domain"/>
    <property type="match status" value="1"/>
</dbReference>
<dbReference type="InterPro" id="IPR027749">
    <property type="entry name" value="TTLL12"/>
</dbReference>
<proteinExistence type="predicted"/>
<protein>
    <submittedName>
        <fullName evidence="3">Tubulin--tyrosine ligase-like protein 12</fullName>
    </submittedName>
</protein>
<evidence type="ECO:0000313" key="3">
    <source>
        <dbReference type="RefSeq" id="XP_017768561.1"/>
    </source>
</evidence>
<sequence>MSKMKEDVDDYEYFLRLHRNQLVASQVPEKYWRTVFSKTNAQILDAGLVFTLLRIDYDDDDDIGDGQRRPVFQVMTSEGIRADDPAHIYLVDHAWTFRPEFARRQLLAVDKLRERMAALMGLQDDDDGDGSKETLVRRLYAELWRYANCYSIENADSVEERMPVWYVMDELGCGIGHSDDANFRMVPFICSNSVDDDDDAGDEPTKSAATAYSLLFPVRDVECGEQVTRDYAEGLVGDARDVCLLPWVANDTFVDRDHQHRQLDPDYFLGGHVKETLPMLSERASHDDDDVVSSRRKAPHRVYTEYEYVAKYLTDERFEIVGSVDEADILWMTTHFKHFEELSLTAPWKFVNQFPFEYVLTIKDLLPVTCRRMVGDHIVEDLSGSPSWLPVTYNLKVEIDRFVSYYKKREAAGLDNHWIIKPFNLARGLDTHITDDLNFIIRLRSSGAKIVQKYIERPVLFDRQQDVGGRVKFDIRYVVLLKKSRNPLEAYVYSKFFLRFANRPFALDNLDVYEQHFTVMNYTEGGAHLKHMLCEEFKLEWAKQYPEQPWSEIEKRIFAMLREVFECATMEPPPCGISESPQSRALYAADIMLVDVPSEKTTTTRLSSHFQPQLLEINWTPDCKRACEYYPDFYNDIFRLLFLDIENEAVLRKL</sequence>
<dbReference type="Pfam" id="PF25556">
    <property type="entry name" value="SET_TTL"/>
    <property type="match status" value="1"/>
</dbReference>
<organism evidence="2 3">
    <name type="scientific">Nicrophorus vespilloides</name>
    <name type="common">Boreal carrion beetle</name>
    <dbReference type="NCBI Taxonomy" id="110193"/>
    <lineage>
        <taxon>Eukaryota</taxon>
        <taxon>Metazoa</taxon>
        <taxon>Ecdysozoa</taxon>
        <taxon>Arthropoda</taxon>
        <taxon>Hexapoda</taxon>
        <taxon>Insecta</taxon>
        <taxon>Pterygota</taxon>
        <taxon>Neoptera</taxon>
        <taxon>Endopterygota</taxon>
        <taxon>Coleoptera</taxon>
        <taxon>Polyphaga</taxon>
        <taxon>Staphyliniformia</taxon>
        <taxon>Silphidae</taxon>
        <taxon>Nicrophorinae</taxon>
        <taxon>Nicrophorus</taxon>
    </lineage>
</organism>
<dbReference type="InterPro" id="IPR004344">
    <property type="entry name" value="TTL/TTLL_fam"/>
</dbReference>
<dbReference type="Pfam" id="PF03133">
    <property type="entry name" value="TTL"/>
    <property type="match status" value="1"/>
</dbReference>